<gene>
    <name evidence="1" type="ORF">OLEA9_A038983</name>
</gene>
<evidence type="ECO:0000313" key="1">
    <source>
        <dbReference type="EMBL" id="CAA3026999.1"/>
    </source>
</evidence>
<name>A0A8S0V9V2_OLEEU</name>
<proteinExistence type="predicted"/>
<organism evidence="1 2">
    <name type="scientific">Olea europaea subsp. europaea</name>
    <dbReference type="NCBI Taxonomy" id="158383"/>
    <lineage>
        <taxon>Eukaryota</taxon>
        <taxon>Viridiplantae</taxon>
        <taxon>Streptophyta</taxon>
        <taxon>Embryophyta</taxon>
        <taxon>Tracheophyta</taxon>
        <taxon>Spermatophyta</taxon>
        <taxon>Magnoliopsida</taxon>
        <taxon>eudicotyledons</taxon>
        <taxon>Gunneridae</taxon>
        <taxon>Pentapetalae</taxon>
        <taxon>asterids</taxon>
        <taxon>lamiids</taxon>
        <taxon>Lamiales</taxon>
        <taxon>Oleaceae</taxon>
        <taxon>Oleeae</taxon>
        <taxon>Olea</taxon>
    </lineage>
</organism>
<dbReference type="Proteomes" id="UP000594638">
    <property type="component" value="Unassembled WGS sequence"/>
</dbReference>
<dbReference type="AlphaFoldDB" id="A0A8S0V9V2"/>
<sequence>MQFSYYLQTELKDAGALENSIVTEFVFYDIDHPRKNASAPDASSPDAVKAPLCSVEILSSTKQSHESGHFDSSNNSLVAAELHPELEIAAIILEVQVKKRECPKFKGPDGADDEPIQNRKAAISDCEESWKDSCSDSIRKPQFAKHQNLQPFTFTRPMEERWRKRLWWLGHGMPSQYFWQWKHSYCWRPYPH</sequence>
<dbReference type="OrthoDB" id="1939710at2759"/>
<accession>A0A8S0V9V2</accession>
<reference evidence="1 2" key="1">
    <citation type="submission" date="2019-12" db="EMBL/GenBank/DDBJ databases">
        <authorList>
            <person name="Alioto T."/>
            <person name="Alioto T."/>
            <person name="Gomez Garrido J."/>
        </authorList>
    </citation>
    <scope>NUCLEOTIDE SEQUENCE [LARGE SCALE GENOMIC DNA]</scope>
</reference>
<dbReference type="PANTHER" id="PTHR31390">
    <property type="entry name" value="EXPRESSED PROTEIN"/>
    <property type="match status" value="1"/>
</dbReference>
<evidence type="ECO:0000313" key="2">
    <source>
        <dbReference type="Proteomes" id="UP000594638"/>
    </source>
</evidence>
<dbReference type="PANTHER" id="PTHR31390:SF0">
    <property type="entry name" value="DOMAIN PROTEIN, PUTATIVE (DUF3527)-RELATED"/>
    <property type="match status" value="1"/>
</dbReference>
<protein>
    <submittedName>
        <fullName evidence="1">Uncharacterized protein</fullName>
    </submittedName>
</protein>
<comment type="caution">
    <text evidence="1">The sequence shown here is derived from an EMBL/GenBank/DDBJ whole genome shotgun (WGS) entry which is preliminary data.</text>
</comment>
<keyword evidence="2" id="KW-1185">Reference proteome</keyword>
<dbReference type="Gramene" id="OE9A038983T1">
    <property type="protein sequence ID" value="OE9A038983C1"/>
    <property type="gene ID" value="OE9A038983"/>
</dbReference>
<dbReference type="EMBL" id="CACTIH010009184">
    <property type="protein sequence ID" value="CAA3026999.1"/>
    <property type="molecule type" value="Genomic_DNA"/>
</dbReference>